<comment type="caution">
    <text evidence="1">The sequence shown here is derived from an EMBL/GenBank/DDBJ whole genome shotgun (WGS) entry which is preliminary data.</text>
</comment>
<name>A0ABQ0DDC5_9EUKA</name>
<protein>
    <submittedName>
        <fullName evidence="1">Uncharacterized protein</fullName>
    </submittedName>
</protein>
<dbReference type="Proteomes" id="UP001628156">
    <property type="component" value="Unassembled WGS sequence"/>
</dbReference>
<keyword evidence="2" id="KW-1185">Reference proteome</keyword>
<proteinExistence type="predicted"/>
<evidence type="ECO:0000313" key="2">
    <source>
        <dbReference type="Proteomes" id="UP001628156"/>
    </source>
</evidence>
<reference evidence="1 2" key="1">
    <citation type="journal article" date="2019" name="PLoS Negl. Trop. Dis.">
        <title>Whole genome sequencing of Entamoeba nuttalli reveals mammalian host-related molecular signatures and a novel octapeptide-repeat surface protein.</title>
        <authorList>
            <person name="Tanaka M."/>
            <person name="Makiuchi T."/>
            <person name="Komiyama T."/>
            <person name="Shiina T."/>
            <person name="Osaki K."/>
            <person name="Tachibana H."/>
        </authorList>
    </citation>
    <scope>NUCLEOTIDE SEQUENCE [LARGE SCALE GENOMIC DNA]</scope>
    <source>
        <strain evidence="1 2">P19-061405</strain>
    </source>
</reference>
<evidence type="ECO:0000313" key="1">
    <source>
        <dbReference type="EMBL" id="GAB1220858.1"/>
    </source>
</evidence>
<organism evidence="1 2">
    <name type="scientific">Entamoeba nuttalli</name>
    <dbReference type="NCBI Taxonomy" id="412467"/>
    <lineage>
        <taxon>Eukaryota</taxon>
        <taxon>Amoebozoa</taxon>
        <taxon>Evosea</taxon>
        <taxon>Archamoebae</taxon>
        <taxon>Mastigamoebida</taxon>
        <taxon>Entamoebidae</taxon>
        <taxon>Entamoeba</taxon>
    </lineage>
</organism>
<dbReference type="EMBL" id="BAAFRS010000060">
    <property type="protein sequence ID" value="GAB1220858.1"/>
    <property type="molecule type" value="Genomic_DNA"/>
</dbReference>
<sequence>MSVESEKIILDETQMNNVINLLRSAKGLMEMTSLGNLIKITVLFDEKQYLIQMTENETISVYRLAH</sequence>
<gene>
    <name evidence="1" type="ORF">ENUP19_0060G0037</name>
</gene>
<accession>A0ABQ0DDC5</accession>